<evidence type="ECO:0000313" key="1">
    <source>
        <dbReference type="EMBL" id="RAW02288.1"/>
    </source>
</evidence>
<accession>A0A364Y5L9</accession>
<gene>
    <name evidence="1" type="ORF">DQQ10_07065</name>
</gene>
<sequence length="365" mass="41119">MFSRRIFRRIQASCMLWPIPTFLIMDFKSNIMKRIKYISLTFLFSALLFLNACEPDEQGFISDLITYSQNPFNVTQGSVALSNAIVSDGSTLPLRVKLLEIRNKQTGEVATELMKEFNTTVYTSQITQRDTTFELVQSKIEKRSWPVFKINEEGGQLQFSPETVNVPVGEYTFDVEVSNDSGSKVFKDICTIRILTGNPVPNIAAQVVTYATKKDEEGNTKTVIDYPGFSVSSTRAESSENTIMFKFVDKDDEAIDPIKFGFRELIREQANDYKFSDATPWLGGKPKSVTSEGVTYTFPLGPFPYNWISGGKAFRFAYIPSGSAATEFLDKNGVNAFDVKIYTDSFKIKREGAYVFTVKCLTIDI</sequence>
<reference evidence="1 2" key="1">
    <citation type="submission" date="2018-06" db="EMBL/GenBank/DDBJ databases">
        <title>Chryseolinea flavus sp. nov., a member of the phylum Bacteroidetes isolated from soil.</title>
        <authorList>
            <person name="Li Y."/>
            <person name="Wang J."/>
        </authorList>
    </citation>
    <scope>NUCLEOTIDE SEQUENCE [LARGE SCALE GENOMIC DNA]</scope>
    <source>
        <strain evidence="1 2">SDU1-6</strain>
    </source>
</reference>
<evidence type="ECO:0008006" key="3">
    <source>
        <dbReference type="Google" id="ProtNLM"/>
    </source>
</evidence>
<comment type="caution">
    <text evidence="1">The sequence shown here is derived from an EMBL/GenBank/DDBJ whole genome shotgun (WGS) entry which is preliminary data.</text>
</comment>
<dbReference type="EMBL" id="QMFY01000002">
    <property type="protein sequence ID" value="RAW02288.1"/>
    <property type="molecule type" value="Genomic_DNA"/>
</dbReference>
<evidence type="ECO:0000313" key="2">
    <source>
        <dbReference type="Proteomes" id="UP000251889"/>
    </source>
</evidence>
<proteinExistence type="predicted"/>
<dbReference type="AlphaFoldDB" id="A0A364Y5L9"/>
<organism evidence="1 2">
    <name type="scientific">Pseudochryseolinea flava</name>
    <dbReference type="NCBI Taxonomy" id="2059302"/>
    <lineage>
        <taxon>Bacteria</taxon>
        <taxon>Pseudomonadati</taxon>
        <taxon>Bacteroidota</taxon>
        <taxon>Cytophagia</taxon>
        <taxon>Cytophagales</taxon>
        <taxon>Fulvivirgaceae</taxon>
        <taxon>Pseudochryseolinea</taxon>
    </lineage>
</organism>
<dbReference type="Proteomes" id="UP000251889">
    <property type="component" value="Unassembled WGS sequence"/>
</dbReference>
<name>A0A364Y5L9_9BACT</name>
<keyword evidence="2" id="KW-1185">Reference proteome</keyword>
<dbReference type="OrthoDB" id="628330at2"/>
<protein>
    <recommendedName>
        <fullName evidence="3">DUF5007 domain-containing protein</fullName>
    </recommendedName>
</protein>